<dbReference type="EMBL" id="BFEA01000227">
    <property type="protein sequence ID" value="GBG75609.1"/>
    <property type="molecule type" value="Genomic_DNA"/>
</dbReference>
<evidence type="ECO:0000313" key="1">
    <source>
        <dbReference type="EMBL" id="GBG75609.1"/>
    </source>
</evidence>
<keyword evidence="2" id="KW-1185">Reference proteome</keyword>
<sequence>MDGMENITVLDFRTAFQGSVFEKYHIVPLQVASLDTTYLSRMCFDFLVLKMKPYDDGAVHQDHAECLADRLKHWGAGELDCHTFVKHALEFFKEYTDNLFHDFCEQTGMPWVEDPNDVPFQLEDELQPSDFYEGLHHFLIQNHTSEMLEICFARCGMDLRRESDNDIVRRLYGYGRRMRGATYGDSKLSWCLFMILHQIDFDLVGLDGQHFPLRMLLLEEEPWCADVMDRETGALIADAINLAEGGAFRWSHRTEVRSKSMEAVEQRYKPHGDILTLPNRVCRCDELPPQEVFDVSFSEHGHAPSRTLLSELTPEQLKSVKDLKRASFCRRNCIVYSTHSEFEHVIPIAANLGPVCRQARKDDEGFDEVVAEYRLQPSLQKDVVDFQCNHFRRILKGTIWQNLPQDLVIRIVQLLPRQCTISRCNSWE</sequence>
<name>A0A388KZX7_CHABU</name>
<organism evidence="1 2">
    <name type="scientific">Chara braunii</name>
    <name type="common">Braun's stonewort</name>
    <dbReference type="NCBI Taxonomy" id="69332"/>
    <lineage>
        <taxon>Eukaryota</taxon>
        <taxon>Viridiplantae</taxon>
        <taxon>Streptophyta</taxon>
        <taxon>Charophyceae</taxon>
        <taxon>Charales</taxon>
        <taxon>Characeae</taxon>
        <taxon>Chara</taxon>
    </lineage>
</organism>
<evidence type="ECO:0000313" key="2">
    <source>
        <dbReference type="Proteomes" id="UP000265515"/>
    </source>
</evidence>
<dbReference type="Gramene" id="GBG75609">
    <property type="protein sequence ID" value="GBG75609"/>
    <property type="gene ID" value="CBR_g20240"/>
</dbReference>
<accession>A0A388KZX7</accession>
<gene>
    <name evidence="1" type="ORF">CBR_g20240</name>
</gene>
<protein>
    <submittedName>
        <fullName evidence="1">Uncharacterized protein</fullName>
    </submittedName>
</protein>
<dbReference type="Proteomes" id="UP000265515">
    <property type="component" value="Unassembled WGS sequence"/>
</dbReference>
<reference evidence="1 2" key="1">
    <citation type="journal article" date="2018" name="Cell">
        <title>The Chara Genome: Secondary Complexity and Implications for Plant Terrestrialization.</title>
        <authorList>
            <person name="Nishiyama T."/>
            <person name="Sakayama H."/>
            <person name="Vries J.D."/>
            <person name="Buschmann H."/>
            <person name="Saint-Marcoux D."/>
            <person name="Ullrich K.K."/>
            <person name="Haas F.B."/>
            <person name="Vanderstraeten L."/>
            <person name="Becker D."/>
            <person name="Lang D."/>
            <person name="Vosolsobe S."/>
            <person name="Rombauts S."/>
            <person name="Wilhelmsson P.K.I."/>
            <person name="Janitza P."/>
            <person name="Kern R."/>
            <person name="Heyl A."/>
            <person name="Rumpler F."/>
            <person name="Villalobos L.I.A.C."/>
            <person name="Clay J.M."/>
            <person name="Skokan R."/>
            <person name="Toyoda A."/>
            <person name="Suzuki Y."/>
            <person name="Kagoshima H."/>
            <person name="Schijlen E."/>
            <person name="Tajeshwar N."/>
            <person name="Catarino B."/>
            <person name="Hetherington A.J."/>
            <person name="Saltykova A."/>
            <person name="Bonnot C."/>
            <person name="Breuninger H."/>
            <person name="Symeonidi A."/>
            <person name="Radhakrishnan G.V."/>
            <person name="Van Nieuwerburgh F."/>
            <person name="Deforce D."/>
            <person name="Chang C."/>
            <person name="Karol K.G."/>
            <person name="Hedrich R."/>
            <person name="Ulvskov P."/>
            <person name="Glockner G."/>
            <person name="Delwiche C.F."/>
            <person name="Petrasek J."/>
            <person name="Van de Peer Y."/>
            <person name="Friml J."/>
            <person name="Beilby M."/>
            <person name="Dolan L."/>
            <person name="Kohara Y."/>
            <person name="Sugano S."/>
            <person name="Fujiyama A."/>
            <person name="Delaux P.-M."/>
            <person name="Quint M."/>
            <person name="TheiBen G."/>
            <person name="Hagemann M."/>
            <person name="Harholt J."/>
            <person name="Dunand C."/>
            <person name="Zachgo S."/>
            <person name="Langdale J."/>
            <person name="Maumus F."/>
            <person name="Straeten D.V.D."/>
            <person name="Gould S.B."/>
            <person name="Rensing S.A."/>
        </authorList>
    </citation>
    <scope>NUCLEOTIDE SEQUENCE [LARGE SCALE GENOMIC DNA]</scope>
    <source>
        <strain evidence="1 2">S276</strain>
    </source>
</reference>
<dbReference type="AlphaFoldDB" id="A0A388KZX7"/>
<comment type="caution">
    <text evidence="1">The sequence shown here is derived from an EMBL/GenBank/DDBJ whole genome shotgun (WGS) entry which is preliminary data.</text>
</comment>
<proteinExistence type="predicted"/>